<keyword evidence="3" id="KW-1185">Reference proteome</keyword>
<dbReference type="AlphaFoldDB" id="A0A0E0E7U8"/>
<evidence type="ECO:0000313" key="3">
    <source>
        <dbReference type="Proteomes" id="UP000008021"/>
    </source>
</evidence>
<evidence type="ECO:0000256" key="1">
    <source>
        <dbReference type="SAM" id="MobiDB-lite"/>
    </source>
</evidence>
<feature type="region of interest" description="Disordered" evidence="1">
    <location>
        <begin position="1"/>
        <end position="29"/>
    </location>
</feature>
<accession>A0A0E0E7U8</accession>
<feature type="region of interest" description="Disordered" evidence="1">
    <location>
        <begin position="55"/>
        <end position="77"/>
    </location>
</feature>
<protein>
    <submittedName>
        <fullName evidence="2">Uncharacterized protein</fullName>
    </submittedName>
</protein>
<sequence>MKTFQPVHMSIRQQSAARPPFRLPNPSPVSSPAALDSRLLASRWHPASRGGAGVLLLPPHSLTGEHPNPSHPASASSFVSSPPLAPIPILRGEVAPGVLLLPPHRRSPVSIPPYPHLISYSALSLKKVSGFNRNRNVRALPRELPHRLTYLRSLESEISLLLESAPACAVADGRPSWCFAFAGIRF</sequence>
<evidence type="ECO:0000313" key="2">
    <source>
        <dbReference type="EnsemblPlants" id="OMERI07G02770.5"/>
    </source>
</evidence>
<dbReference type="Gramene" id="OMERI07G02770.5">
    <property type="protein sequence ID" value="OMERI07G02770.5"/>
    <property type="gene ID" value="OMERI07G02770"/>
</dbReference>
<proteinExistence type="predicted"/>
<reference evidence="2" key="1">
    <citation type="submission" date="2015-04" db="UniProtKB">
        <authorList>
            <consortium name="EnsemblPlants"/>
        </authorList>
    </citation>
    <scope>IDENTIFICATION</scope>
</reference>
<dbReference type="Proteomes" id="UP000008021">
    <property type="component" value="Chromosome 7"/>
</dbReference>
<organism evidence="2">
    <name type="scientific">Oryza meridionalis</name>
    <dbReference type="NCBI Taxonomy" id="40149"/>
    <lineage>
        <taxon>Eukaryota</taxon>
        <taxon>Viridiplantae</taxon>
        <taxon>Streptophyta</taxon>
        <taxon>Embryophyta</taxon>
        <taxon>Tracheophyta</taxon>
        <taxon>Spermatophyta</taxon>
        <taxon>Magnoliopsida</taxon>
        <taxon>Liliopsida</taxon>
        <taxon>Poales</taxon>
        <taxon>Poaceae</taxon>
        <taxon>BOP clade</taxon>
        <taxon>Oryzoideae</taxon>
        <taxon>Oryzeae</taxon>
        <taxon>Oryzinae</taxon>
        <taxon>Oryza</taxon>
    </lineage>
</organism>
<name>A0A0E0E7U8_9ORYZ</name>
<reference evidence="2" key="2">
    <citation type="submission" date="2018-05" db="EMBL/GenBank/DDBJ databases">
        <title>OmerRS3 (Oryza meridionalis Reference Sequence Version 3).</title>
        <authorList>
            <person name="Zhang J."/>
            <person name="Kudrna D."/>
            <person name="Lee S."/>
            <person name="Talag J."/>
            <person name="Welchert J."/>
            <person name="Wing R.A."/>
        </authorList>
    </citation>
    <scope>NUCLEOTIDE SEQUENCE [LARGE SCALE GENOMIC DNA]</scope>
    <source>
        <strain evidence="2">cv. OR44</strain>
    </source>
</reference>
<dbReference type="EnsemblPlants" id="OMERI07G02770.5">
    <property type="protein sequence ID" value="OMERI07G02770.5"/>
    <property type="gene ID" value="OMERI07G02770"/>
</dbReference>
<dbReference type="HOGENOM" id="CLU_132889_0_0_1"/>